<evidence type="ECO:0000313" key="3">
    <source>
        <dbReference type="Proteomes" id="UP000237798"/>
    </source>
</evidence>
<dbReference type="Proteomes" id="UP000237798">
    <property type="component" value="Unassembled WGS sequence"/>
</dbReference>
<dbReference type="Pfam" id="PF01609">
    <property type="entry name" value="DDE_Tnp_1"/>
    <property type="match status" value="1"/>
</dbReference>
<name>A0A2T0B1Q0_9CLOT</name>
<feature type="domain" description="Transposase IS4-like" evidence="1">
    <location>
        <begin position="98"/>
        <end position="344"/>
    </location>
</feature>
<sequence length="422" mass="48626">MINYNKLSYQIKRKILTFSNKICKNLSKPSYKFITQMIYGILENQTILLSDISRALKENISLKKTIERLSNNLKTFNKHNVAIDNYISKIKPYIDDNTVFCVDGSEITKRNSKVLEAMGKVRDGSTGETNINGYNCFEIAALTSKYNMPVSVYSKIYSNAETDFVSENEEVLEGLNFIRKHFGSKGIRALDRGFDDKKFYRYFINSGEPFVIRAKCNRNVIHNGKSINILKLANKYHGRFSTIVRNKAGKAKKCKFSFISIALPDIPDKPLTLVVIRGFGKVPMMLISSIKPDDKRLTLTIIQVYLKRWRIEEYFRFKKQQFDFENIRVRSLNSIRTMNLLLSLIVGFIAMLSEKRGENILNILIQKLSNRIYKIPEFDYYAVADGIYAILKKTLTGIKNFIQPVLKTKAPQQLFIAEALEV</sequence>
<dbReference type="Gene3D" id="3.90.350.10">
    <property type="entry name" value="Transposase Inhibitor Protein From Tn5, Chain A, domain 1"/>
    <property type="match status" value="1"/>
</dbReference>
<dbReference type="RefSeq" id="WP_106011213.1">
    <property type="nucleotide sequence ID" value="NZ_PVXP01000150.1"/>
</dbReference>
<evidence type="ECO:0000259" key="1">
    <source>
        <dbReference type="Pfam" id="PF01609"/>
    </source>
</evidence>
<comment type="caution">
    <text evidence="2">The sequence shown here is derived from an EMBL/GenBank/DDBJ whole genome shotgun (WGS) entry which is preliminary data.</text>
</comment>
<keyword evidence="3" id="KW-1185">Reference proteome</keyword>
<dbReference type="EMBL" id="PVXP01000150">
    <property type="protein sequence ID" value="PRR77761.1"/>
    <property type="molecule type" value="Genomic_DNA"/>
</dbReference>
<dbReference type="OrthoDB" id="2325342at2"/>
<dbReference type="InterPro" id="IPR012337">
    <property type="entry name" value="RNaseH-like_sf"/>
</dbReference>
<proteinExistence type="predicted"/>
<dbReference type="InterPro" id="IPR002559">
    <property type="entry name" value="Transposase_11"/>
</dbReference>
<gene>
    <name evidence="2" type="ORF">CLLU_36920</name>
</gene>
<dbReference type="GO" id="GO:0003677">
    <property type="term" value="F:DNA binding"/>
    <property type="evidence" value="ECO:0007669"/>
    <property type="project" value="InterPro"/>
</dbReference>
<reference evidence="2 3" key="1">
    <citation type="submission" date="2018-03" db="EMBL/GenBank/DDBJ databases">
        <title>Genome sequence of Clostridium luticellarii DSM 29923.</title>
        <authorList>
            <person name="Poehlein A."/>
            <person name="Daniel R."/>
        </authorList>
    </citation>
    <scope>NUCLEOTIDE SEQUENCE [LARGE SCALE GENOMIC DNA]</scope>
    <source>
        <strain evidence="2 3">DSM 29923</strain>
    </source>
</reference>
<protein>
    <submittedName>
        <fullName evidence="2">Transposase DDE domain protein</fullName>
    </submittedName>
</protein>
<dbReference type="GO" id="GO:0006313">
    <property type="term" value="P:DNA transposition"/>
    <property type="evidence" value="ECO:0007669"/>
    <property type="project" value="InterPro"/>
</dbReference>
<evidence type="ECO:0000313" key="2">
    <source>
        <dbReference type="EMBL" id="PRR77761.1"/>
    </source>
</evidence>
<dbReference type="AlphaFoldDB" id="A0A2T0B1Q0"/>
<dbReference type="SUPFAM" id="SSF53098">
    <property type="entry name" value="Ribonuclease H-like"/>
    <property type="match status" value="1"/>
</dbReference>
<organism evidence="2 3">
    <name type="scientific">Clostridium luticellarii</name>
    <dbReference type="NCBI Taxonomy" id="1691940"/>
    <lineage>
        <taxon>Bacteria</taxon>
        <taxon>Bacillati</taxon>
        <taxon>Bacillota</taxon>
        <taxon>Clostridia</taxon>
        <taxon>Eubacteriales</taxon>
        <taxon>Clostridiaceae</taxon>
        <taxon>Clostridium</taxon>
    </lineage>
</organism>
<dbReference type="GO" id="GO:0004803">
    <property type="term" value="F:transposase activity"/>
    <property type="evidence" value="ECO:0007669"/>
    <property type="project" value="InterPro"/>
</dbReference>
<accession>A0A2T0B1Q0</accession>